<evidence type="ECO:0000313" key="4">
    <source>
        <dbReference type="EMBL" id="OGG95176.1"/>
    </source>
</evidence>
<sequence length="152" mass="16929">MVTARAIANPLAKADLKDYKREKEEDKMGLFKENFVVLVVEDSQAQLTLINKIIAKIEGVETLLCRDAFEGYAILRAKPDIGLIILDVNLPFASGLGLLKKVRSLQSYKTLPVLISTAEEDTQLVVEAGATGVLQKPFNFEQLKSFITNYQR</sequence>
<protein>
    <recommendedName>
        <fullName evidence="3">Response regulatory domain-containing protein</fullName>
    </recommendedName>
</protein>
<organism evidence="4 5">
    <name type="scientific">Candidatus Lambdaproteobacteria bacterium RIFOXYD2_FULL_50_16</name>
    <dbReference type="NCBI Taxonomy" id="1817772"/>
    <lineage>
        <taxon>Bacteria</taxon>
        <taxon>Pseudomonadati</taxon>
        <taxon>Pseudomonadota</taxon>
        <taxon>Candidatus Lambdaproteobacteria</taxon>
    </lineage>
</organism>
<dbReference type="STRING" id="1817772.A2527_08365"/>
<evidence type="ECO:0000256" key="2">
    <source>
        <dbReference type="PROSITE-ProRule" id="PRU00169"/>
    </source>
</evidence>
<feature type="domain" description="Response regulatory" evidence="3">
    <location>
        <begin position="36"/>
        <end position="151"/>
    </location>
</feature>
<keyword evidence="1 2" id="KW-0597">Phosphoprotein</keyword>
<dbReference type="PANTHER" id="PTHR44591">
    <property type="entry name" value="STRESS RESPONSE REGULATOR PROTEIN 1"/>
    <property type="match status" value="1"/>
</dbReference>
<dbReference type="AlphaFoldDB" id="A0A1F6GAP2"/>
<comment type="caution">
    <text evidence="4">The sequence shown here is derived from an EMBL/GenBank/DDBJ whole genome shotgun (WGS) entry which is preliminary data.</text>
</comment>
<dbReference type="PANTHER" id="PTHR44591:SF3">
    <property type="entry name" value="RESPONSE REGULATORY DOMAIN-CONTAINING PROTEIN"/>
    <property type="match status" value="1"/>
</dbReference>
<dbReference type="InterPro" id="IPR050595">
    <property type="entry name" value="Bact_response_regulator"/>
</dbReference>
<evidence type="ECO:0000256" key="1">
    <source>
        <dbReference type="ARBA" id="ARBA00022553"/>
    </source>
</evidence>
<evidence type="ECO:0000313" key="5">
    <source>
        <dbReference type="Proteomes" id="UP000178449"/>
    </source>
</evidence>
<dbReference type="SMART" id="SM00448">
    <property type="entry name" value="REC"/>
    <property type="match status" value="1"/>
</dbReference>
<dbReference type="GO" id="GO:0000160">
    <property type="term" value="P:phosphorelay signal transduction system"/>
    <property type="evidence" value="ECO:0007669"/>
    <property type="project" value="InterPro"/>
</dbReference>
<evidence type="ECO:0000259" key="3">
    <source>
        <dbReference type="PROSITE" id="PS50110"/>
    </source>
</evidence>
<dbReference type="SUPFAM" id="SSF52172">
    <property type="entry name" value="CheY-like"/>
    <property type="match status" value="1"/>
</dbReference>
<dbReference type="InterPro" id="IPR011006">
    <property type="entry name" value="CheY-like_superfamily"/>
</dbReference>
<proteinExistence type="predicted"/>
<dbReference type="Proteomes" id="UP000178449">
    <property type="component" value="Unassembled WGS sequence"/>
</dbReference>
<accession>A0A1F6GAP2</accession>
<dbReference type="Gene3D" id="3.40.50.2300">
    <property type="match status" value="1"/>
</dbReference>
<feature type="modified residue" description="4-aspartylphosphate" evidence="2">
    <location>
        <position position="87"/>
    </location>
</feature>
<dbReference type="Pfam" id="PF00072">
    <property type="entry name" value="Response_reg"/>
    <property type="match status" value="1"/>
</dbReference>
<dbReference type="EMBL" id="MFNE01000026">
    <property type="protein sequence ID" value="OGG95176.1"/>
    <property type="molecule type" value="Genomic_DNA"/>
</dbReference>
<gene>
    <name evidence="4" type="ORF">A2527_08365</name>
</gene>
<dbReference type="InterPro" id="IPR001789">
    <property type="entry name" value="Sig_transdc_resp-reg_receiver"/>
</dbReference>
<reference evidence="4 5" key="1">
    <citation type="journal article" date="2016" name="Nat. Commun.">
        <title>Thousands of microbial genomes shed light on interconnected biogeochemical processes in an aquifer system.</title>
        <authorList>
            <person name="Anantharaman K."/>
            <person name="Brown C.T."/>
            <person name="Hug L.A."/>
            <person name="Sharon I."/>
            <person name="Castelle C.J."/>
            <person name="Probst A.J."/>
            <person name="Thomas B.C."/>
            <person name="Singh A."/>
            <person name="Wilkins M.J."/>
            <person name="Karaoz U."/>
            <person name="Brodie E.L."/>
            <person name="Williams K.H."/>
            <person name="Hubbard S.S."/>
            <person name="Banfield J.F."/>
        </authorList>
    </citation>
    <scope>NUCLEOTIDE SEQUENCE [LARGE SCALE GENOMIC DNA]</scope>
</reference>
<dbReference type="PROSITE" id="PS50110">
    <property type="entry name" value="RESPONSE_REGULATORY"/>
    <property type="match status" value="1"/>
</dbReference>
<name>A0A1F6GAP2_9PROT</name>